<organism evidence="2 3">
    <name type="scientific">Qipengyuania algicida</name>
    <dbReference type="NCBI Taxonomy" id="1836209"/>
    <lineage>
        <taxon>Bacteria</taxon>
        <taxon>Pseudomonadati</taxon>
        <taxon>Pseudomonadota</taxon>
        <taxon>Alphaproteobacteria</taxon>
        <taxon>Sphingomonadales</taxon>
        <taxon>Erythrobacteraceae</taxon>
        <taxon>Qipengyuania</taxon>
    </lineage>
</organism>
<dbReference type="Proteomes" id="UP000439780">
    <property type="component" value="Unassembled WGS sequence"/>
</dbReference>
<evidence type="ECO:0000313" key="2">
    <source>
        <dbReference type="EMBL" id="MXP29020.1"/>
    </source>
</evidence>
<sequence length="54" mass="5964">MSKTASATYAAVVMAVIVAVDYLFLRNFFLARLAIDVTIAAMFAALYFILSNRK</sequence>
<proteinExistence type="predicted"/>
<keyword evidence="3" id="KW-1185">Reference proteome</keyword>
<accession>A0A845AFJ7</accession>
<dbReference type="RefSeq" id="WP_160753316.1">
    <property type="nucleotide sequence ID" value="NZ_WTYA01000006.1"/>
</dbReference>
<name>A0A845AFJ7_9SPHN</name>
<feature type="transmembrane region" description="Helical" evidence="1">
    <location>
        <begin position="31"/>
        <end position="50"/>
    </location>
</feature>
<keyword evidence="1" id="KW-1133">Transmembrane helix</keyword>
<dbReference type="AlphaFoldDB" id="A0A845AFJ7"/>
<feature type="transmembrane region" description="Helical" evidence="1">
    <location>
        <begin position="7"/>
        <end position="25"/>
    </location>
</feature>
<gene>
    <name evidence="2" type="ORF">GRI58_09310</name>
</gene>
<reference evidence="2 3" key="1">
    <citation type="submission" date="2019-12" db="EMBL/GenBank/DDBJ databases">
        <title>Genomic-based taxomic classification of the family Erythrobacteraceae.</title>
        <authorList>
            <person name="Xu L."/>
        </authorList>
    </citation>
    <scope>NUCLEOTIDE SEQUENCE [LARGE SCALE GENOMIC DNA]</scope>
    <source>
        <strain evidence="2 3">KEMB 9005-328</strain>
    </source>
</reference>
<evidence type="ECO:0000256" key="1">
    <source>
        <dbReference type="SAM" id="Phobius"/>
    </source>
</evidence>
<dbReference type="EMBL" id="WTYA01000006">
    <property type="protein sequence ID" value="MXP29020.1"/>
    <property type="molecule type" value="Genomic_DNA"/>
</dbReference>
<comment type="caution">
    <text evidence="2">The sequence shown here is derived from an EMBL/GenBank/DDBJ whole genome shotgun (WGS) entry which is preliminary data.</text>
</comment>
<evidence type="ECO:0000313" key="3">
    <source>
        <dbReference type="Proteomes" id="UP000439780"/>
    </source>
</evidence>
<protein>
    <submittedName>
        <fullName evidence="2">Uncharacterized protein</fullName>
    </submittedName>
</protein>
<keyword evidence="1" id="KW-0472">Membrane</keyword>
<keyword evidence="1" id="KW-0812">Transmembrane</keyword>